<dbReference type="RefSeq" id="WP_147925483.1">
    <property type="nucleotide sequence ID" value="NZ_VKAC01000003.1"/>
</dbReference>
<reference evidence="1 2" key="1">
    <citation type="submission" date="2019-07" db="EMBL/GenBank/DDBJ databases">
        <title>Quadrisphaera sp. strain DD2A genome sequencing and assembly.</title>
        <authorList>
            <person name="Kim I."/>
        </authorList>
    </citation>
    <scope>NUCLEOTIDE SEQUENCE [LARGE SCALE GENOMIC DNA]</scope>
    <source>
        <strain evidence="1 2">DD2A</strain>
    </source>
</reference>
<dbReference type="CDD" id="cd00586">
    <property type="entry name" value="4HBT"/>
    <property type="match status" value="1"/>
</dbReference>
<accession>A0A5C8ZGM9</accession>
<evidence type="ECO:0000313" key="2">
    <source>
        <dbReference type="Proteomes" id="UP000321234"/>
    </source>
</evidence>
<dbReference type="InterPro" id="IPR029069">
    <property type="entry name" value="HotDog_dom_sf"/>
</dbReference>
<protein>
    <submittedName>
        <fullName evidence="1">Acyl-CoA thioesterase</fullName>
    </submittedName>
</protein>
<name>A0A5C8ZGM9_9ACTN</name>
<dbReference type="EMBL" id="VKAC01000003">
    <property type="protein sequence ID" value="TXR57062.1"/>
    <property type="molecule type" value="Genomic_DNA"/>
</dbReference>
<dbReference type="InterPro" id="IPR050563">
    <property type="entry name" value="4-hydroxybenzoyl-CoA_TE"/>
</dbReference>
<proteinExistence type="predicted"/>
<organism evidence="1 2">
    <name type="scientific">Quadrisphaera setariae</name>
    <dbReference type="NCBI Taxonomy" id="2593304"/>
    <lineage>
        <taxon>Bacteria</taxon>
        <taxon>Bacillati</taxon>
        <taxon>Actinomycetota</taxon>
        <taxon>Actinomycetes</taxon>
        <taxon>Kineosporiales</taxon>
        <taxon>Kineosporiaceae</taxon>
        <taxon>Quadrisphaera</taxon>
    </lineage>
</organism>
<dbReference type="Gene3D" id="3.10.129.10">
    <property type="entry name" value="Hotdog Thioesterase"/>
    <property type="match status" value="1"/>
</dbReference>
<dbReference type="Pfam" id="PF13279">
    <property type="entry name" value="4HBT_2"/>
    <property type="match status" value="1"/>
</dbReference>
<keyword evidence="2" id="KW-1185">Reference proteome</keyword>
<dbReference type="Proteomes" id="UP000321234">
    <property type="component" value="Unassembled WGS sequence"/>
</dbReference>
<dbReference type="GO" id="GO:0047617">
    <property type="term" value="F:fatty acyl-CoA hydrolase activity"/>
    <property type="evidence" value="ECO:0007669"/>
    <property type="project" value="TreeGrafter"/>
</dbReference>
<dbReference type="PANTHER" id="PTHR31793:SF24">
    <property type="entry name" value="LONG-CHAIN ACYL-COA THIOESTERASE FADM"/>
    <property type="match status" value="1"/>
</dbReference>
<dbReference type="SUPFAM" id="SSF54637">
    <property type="entry name" value="Thioesterase/thiol ester dehydrase-isomerase"/>
    <property type="match status" value="1"/>
</dbReference>
<comment type="caution">
    <text evidence="1">The sequence shown here is derived from an EMBL/GenBank/DDBJ whole genome shotgun (WGS) entry which is preliminary data.</text>
</comment>
<evidence type="ECO:0000313" key="1">
    <source>
        <dbReference type="EMBL" id="TXR57062.1"/>
    </source>
</evidence>
<sequence length="161" mass="17449">MAKRCVPVTVRWSDMDAFGHVNNVQVLRLLEEVRVHAFEDLRDHGGPSLLESGVVVARHEVEYLAPLVWRLAPVPTDIWITAVGGASFEVGYEIYDAVDGAAGGGGGGPAAGGERTVYVRAATTCVAYDLATGAARRLSATEREVLESWTDEPVPFRRRSR</sequence>
<gene>
    <name evidence="1" type="ORF">FMM08_06170</name>
</gene>
<dbReference type="OrthoDB" id="9799036at2"/>
<dbReference type="PANTHER" id="PTHR31793">
    <property type="entry name" value="4-HYDROXYBENZOYL-COA THIOESTERASE FAMILY MEMBER"/>
    <property type="match status" value="1"/>
</dbReference>
<dbReference type="AlphaFoldDB" id="A0A5C8ZGM9"/>